<keyword evidence="3" id="KW-1185">Reference proteome</keyword>
<accession>A0A3Q2KLF9</accession>
<dbReference type="Proteomes" id="UP000002281">
    <property type="component" value="Chromosome 4"/>
</dbReference>
<dbReference type="InterPro" id="IPR000582">
    <property type="entry name" value="Acyl-CoA-binding_protein"/>
</dbReference>
<protein>
    <recommendedName>
        <fullName evidence="1">ACB domain-containing protein</fullName>
    </recommendedName>
</protein>
<evidence type="ECO:0000313" key="3">
    <source>
        <dbReference type="Proteomes" id="UP000002281"/>
    </source>
</evidence>
<dbReference type="InterPro" id="IPR035984">
    <property type="entry name" value="Acyl-CoA-binding_sf"/>
</dbReference>
<reference evidence="2" key="2">
    <citation type="submission" date="2025-08" db="UniProtKB">
        <authorList>
            <consortium name="Ensembl"/>
        </authorList>
    </citation>
    <scope>IDENTIFICATION</scope>
    <source>
        <strain evidence="2">Thoroughbred</strain>
    </source>
</reference>
<dbReference type="InParanoid" id="A0A3Q2KLF9"/>
<reference evidence="2" key="3">
    <citation type="submission" date="2025-09" db="UniProtKB">
        <authorList>
            <consortium name="Ensembl"/>
        </authorList>
    </citation>
    <scope>IDENTIFICATION</scope>
    <source>
        <strain evidence="2">Thoroughbred</strain>
    </source>
</reference>
<dbReference type="STRING" id="9796.ENSECAP00000023943"/>
<evidence type="ECO:0000313" key="2">
    <source>
        <dbReference type="Ensembl" id="ENSECAP00000023943.2"/>
    </source>
</evidence>
<dbReference type="Pfam" id="PF00887">
    <property type="entry name" value="ACBP"/>
    <property type="match status" value="1"/>
</dbReference>
<dbReference type="GO" id="GO:0000062">
    <property type="term" value="F:fatty-acyl-CoA binding"/>
    <property type="evidence" value="ECO:0007669"/>
    <property type="project" value="InterPro"/>
</dbReference>
<dbReference type="Ensembl" id="ENSECAT00000051642.2">
    <property type="protein sequence ID" value="ENSECAP00000023943.2"/>
    <property type="gene ID" value="ENSECAG00000031956.2"/>
</dbReference>
<dbReference type="Gene3D" id="1.20.80.10">
    <property type="match status" value="1"/>
</dbReference>
<sequence length="102" mass="11414">FYIQALPSTAETIHPLKHSSSDTLECMKICISHINAKQQVTVSDINTKRSGMLNLKGKAWNKLKGPSKDDAVKAYIDKVEDLKKNMEYKGLDLTASHAFHLN</sequence>
<reference evidence="2 3" key="1">
    <citation type="journal article" date="2009" name="Science">
        <title>Genome sequence, comparative analysis, and population genetics of the domestic horse.</title>
        <authorList>
            <consortium name="Broad Institute Genome Sequencing Platform"/>
            <consortium name="Broad Institute Whole Genome Assembly Team"/>
            <person name="Wade C.M."/>
            <person name="Giulotto E."/>
            <person name="Sigurdsson S."/>
            <person name="Zoli M."/>
            <person name="Gnerre S."/>
            <person name="Imsland F."/>
            <person name="Lear T.L."/>
            <person name="Adelson D.L."/>
            <person name="Bailey E."/>
            <person name="Bellone R.R."/>
            <person name="Bloecker H."/>
            <person name="Distl O."/>
            <person name="Edgar R.C."/>
            <person name="Garber M."/>
            <person name="Leeb T."/>
            <person name="Mauceli E."/>
            <person name="MacLeod J.N."/>
            <person name="Penedo M.C.T."/>
            <person name="Raison J.M."/>
            <person name="Sharpe T."/>
            <person name="Vogel J."/>
            <person name="Andersson L."/>
            <person name="Antczak D.F."/>
            <person name="Biagi T."/>
            <person name="Binns M.M."/>
            <person name="Chowdhary B.P."/>
            <person name="Coleman S.J."/>
            <person name="Della Valle G."/>
            <person name="Fryc S."/>
            <person name="Guerin G."/>
            <person name="Hasegawa T."/>
            <person name="Hill E.W."/>
            <person name="Jurka J."/>
            <person name="Kiialainen A."/>
            <person name="Lindgren G."/>
            <person name="Liu J."/>
            <person name="Magnani E."/>
            <person name="Mickelson J.R."/>
            <person name="Murray J."/>
            <person name="Nergadze S.G."/>
            <person name="Onofrio R."/>
            <person name="Pedroni S."/>
            <person name="Piras M.F."/>
            <person name="Raudsepp T."/>
            <person name="Rocchi M."/>
            <person name="Roeed K.H."/>
            <person name="Ryder O.A."/>
            <person name="Searle S."/>
            <person name="Skow L."/>
            <person name="Swinburne J.E."/>
            <person name="Syvaenen A.C."/>
            <person name="Tozaki T."/>
            <person name="Valberg S.J."/>
            <person name="Vaudin M."/>
            <person name="White J.R."/>
            <person name="Zody M.C."/>
            <person name="Lander E.S."/>
            <person name="Lindblad-Toh K."/>
        </authorList>
    </citation>
    <scope>NUCLEOTIDE SEQUENCE [LARGE SCALE GENOMIC DNA]</scope>
    <source>
        <strain evidence="2 3">Thoroughbred</strain>
    </source>
</reference>
<dbReference type="PROSITE" id="PS51228">
    <property type="entry name" value="ACB_2"/>
    <property type="match status" value="1"/>
</dbReference>
<dbReference type="PaxDb" id="9796-ENSECAP00000023943"/>
<dbReference type="InterPro" id="IPR014352">
    <property type="entry name" value="FERM/acyl-CoA-bd_prot_sf"/>
</dbReference>
<feature type="domain" description="ACB" evidence="1">
    <location>
        <begin position="1"/>
        <end position="88"/>
    </location>
</feature>
<name>A0A3Q2KLF9_HORSE</name>
<dbReference type="SUPFAM" id="SSF47027">
    <property type="entry name" value="Acyl-CoA binding protein"/>
    <property type="match status" value="1"/>
</dbReference>
<proteinExistence type="predicted"/>
<organism evidence="2 3">
    <name type="scientific">Equus caballus</name>
    <name type="common">Horse</name>
    <dbReference type="NCBI Taxonomy" id="9796"/>
    <lineage>
        <taxon>Eukaryota</taxon>
        <taxon>Metazoa</taxon>
        <taxon>Chordata</taxon>
        <taxon>Craniata</taxon>
        <taxon>Vertebrata</taxon>
        <taxon>Euteleostomi</taxon>
        <taxon>Mammalia</taxon>
        <taxon>Eutheria</taxon>
        <taxon>Laurasiatheria</taxon>
        <taxon>Perissodactyla</taxon>
        <taxon>Equidae</taxon>
        <taxon>Equus</taxon>
    </lineage>
</organism>
<dbReference type="GeneTree" id="ENSGT01100000267066"/>
<evidence type="ECO:0000259" key="1">
    <source>
        <dbReference type="PROSITE" id="PS51228"/>
    </source>
</evidence>
<dbReference type="Bgee" id="ENSECAG00000031956">
    <property type="expression patterns" value="Expressed in trophectoderm and 9 other cell types or tissues"/>
</dbReference>
<dbReference type="AlphaFoldDB" id="A0A3Q2KLF9"/>